<dbReference type="Proteomes" id="UP000259273">
    <property type="component" value="Unassembled WGS sequence"/>
</dbReference>
<keyword evidence="5" id="KW-0282">Flagellum</keyword>
<dbReference type="InterPro" id="IPR050330">
    <property type="entry name" value="Bact_OuterMem_StrucFunc"/>
</dbReference>
<comment type="subcellular location">
    <subcellularLocation>
        <location evidence="1">Membrane</location>
    </subcellularLocation>
</comment>
<proteinExistence type="predicted"/>
<keyword evidence="5" id="KW-0966">Cell projection</keyword>
<dbReference type="InterPro" id="IPR025713">
    <property type="entry name" value="MotB-like_N_dom"/>
</dbReference>
<organism evidence="5 6">
    <name type="scientific">Haliea salexigens</name>
    <dbReference type="NCBI Taxonomy" id="287487"/>
    <lineage>
        <taxon>Bacteria</taxon>
        <taxon>Pseudomonadati</taxon>
        <taxon>Pseudomonadota</taxon>
        <taxon>Gammaproteobacteria</taxon>
        <taxon>Cellvibrionales</taxon>
        <taxon>Halieaceae</taxon>
        <taxon>Haliea</taxon>
    </lineage>
</organism>
<dbReference type="GO" id="GO:0016020">
    <property type="term" value="C:membrane"/>
    <property type="evidence" value="ECO:0007669"/>
    <property type="project" value="UniProtKB-SubCell"/>
</dbReference>
<dbReference type="EMBL" id="DMND01000063">
    <property type="protein sequence ID" value="HAN26855.1"/>
    <property type="molecule type" value="Genomic_DNA"/>
</dbReference>
<dbReference type="Pfam" id="PF13677">
    <property type="entry name" value="MotB_plug"/>
    <property type="match status" value="1"/>
</dbReference>
<keyword evidence="3" id="KW-0812">Transmembrane</keyword>
<gene>
    <name evidence="5" type="ORF">DCP75_03875</name>
</gene>
<dbReference type="STRING" id="1121937.GCA_000423125_00724"/>
<name>A0A3C1KJQ5_9GAMM</name>
<evidence type="ECO:0000259" key="4">
    <source>
        <dbReference type="Pfam" id="PF13677"/>
    </source>
</evidence>
<dbReference type="AlphaFoldDB" id="A0A3C1KJQ5"/>
<protein>
    <submittedName>
        <fullName evidence="5">Flagellar motor protein MotB</fullName>
    </submittedName>
</protein>
<evidence type="ECO:0000256" key="1">
    <source>
        <dbReference type="ARBA" id="ARBA00004370"/>
    </source>
</evidence>
<sequence>MRRRRPPEISDSQDRWLVSYADFITLLFAFFVVMYSLSTANEGSYRVLSDSIVTAFGAPQRSLDPIQVGELVRSSVPAEQVPANLAQNSISVPLRVPSGTDEAEQGGADLNALAGTLSGEVESELASQQVRVAVDDAWVELEIDSTLLFPSGSGVLLARAVPVL</sequence>
<evidence type="ECO:0000256" key="2">
    <source>
        <dbReference type="ARBA" id="ARBA00023136"/>
    </source>
</evidence>
<feature type="domain" description="Motility protein B-like N-terminal" evidence="4">
    <location>
        <begin position="4"/>
        <end position="56"/>
    </location>
</feature>
<keyword evidence="5" id="KW-0969">Cilium</keyword>
<feature type="transmembrane region" description="Helical" evidence="3">
    <location>
        <begin position="20"/>
        <end position="37"/>
    </location>
</feature>
<dbReference type="PANTHER" id="PTHR30329">
    <property type="entry name" value="STATOR ELEMENT OF FLAGELLAR MOTOR COMPLEX"/>
    <property type="match status" value="1"/>
</dbReference>
<evidence type="ECO:0000313" key="6">
    <source>
        <dbReference type="Proteomes" id="UP000259273"/>
    </source>
</evidence>
<feature type="non-terminal residue" evidence="5">
    <location>
        <position position="164"/>
    </location>
</feature>
<evidence type="ECO:0000256" key="3">
    <source>
        <dbReference type="SAM" id="Phobius"/>
    </source>
</evidence>
<keyword evidence="2 3" id="KW-0472">Membrane</keyword>
<reference evidence="5 6" key="1">
    <citation type="journal article" date="2018" name="Nat. Biotechnol.">
        <title>A standardized bacterial taxonomy based on genome phylogeny substantially revises the tree of life.</title>
        <authorList>
            <person name="Parks D.H."/>
            <person name="Chuvochina M."/>
            <person name="Waite D.W."/>
            <person name="Rinke C."/>
            <person name="Skarshewski A."/>
            <person name="Chaumeil P.A."/>
            <person name="Hugenholtz P."/>
        </authorList>
    </citation>
    <scope>NUCLEOTIDE SEQUENCE [LARGE SCALE GENOMIC DNA]</scope>
    <source>
        <strain evidence="5">UBA9158</strain>
    </source>
</reference>
<evidence type="ECO:0000313" key="5">
    <source>
        <dbReference type="EMBL" id="HAN26855.1"/>
    </source>
</evidence>
<comment type="caution">
    <text evidence="5">The sequence shown here is derived from an EMBL/GenBank/DDBJ whole genome shotgun (WGS) entry which is preliminary data.</text>
</comment>
<accession>A0A3C1KJQ5</accession>
<keyword evidence="3" id="KW-1133">Transmembrane helix</keyword>
<dbReference type="PANTHER" id="PTHR30329:SF20">
    <property type="entry name" value="EXPORTED PROTEIN"/>
    <property type="match status" value="1"/>
</dbReference>